<keyword evidence="10" id="KW-0812">Transmembrane</keyword>
<accession>A0A561WJM5</accession>
<evidence type="ECO:0000256" key="1">
    <source>
        <dbReference type="ARBA" id="ARBA00000085"/>
    </source>
</evidence>
<evidence type="ECO:0000256" key="9">
    <source>
        <dbReference type="SAM" id="Coils"/>
    </source>
</evidence>
<evidence type="ECO:0000256" key="7">
    <source>
        <dbReference type="ARBA" id="ARBA00022840"/>
    </source>
</evidence>
<dbReference type="GO" id="GO:0005524">
    <property type="term" value="F:ATP binding"/>
    <property type="evidence" value="ECO:0007669"/>
    <property type="project" value="UniProtKB-KW"/>
</dbReference>
<feature type="domain" description="Histidine kinase/HSP90-like ATPase" evidence="11">
    <location>
        <begin position="335"/>
        <end position="421"/>
    </location>
</feature>
<comment type="catalytic activity">
    <reaction evidence="1">
        <text>ATP + protein L-histidine = ADP + protein N-phospho-L-histidine.</text>
        <dbReference type="EC" id="2.7.13.3"/>
    </reaction>
</comment>
<evidence type="ECO:0000259" key="12">
    <source>
        <dbReference type="Pfam" id="PF07730"/>
    </source>
</evidence>
<protein>
    <recommendedName>
        <fullName evidence="2">histidine kinase</fullName>
        <ecNumber evidence="2">2.7.13.3</ecNumber>
    </recommendedName>
</protein>
<feature type="transmembrane region" description="Helical" evidence="10">
    <location>
        <begin position="52"/>
        <end position="75"/>
    </location>
</feature>
<dbReference type="GO" id="GO:0046983">
    <property type="term" value="F:protein dimerization activity"/>
    <property type="evidence" value="ECO:0007669"/>
    <property type="project" value="InterPro"/>
</dbReference>
<dbReference type="Proteomes" id="UP000320239">
    <property type="component" value="Unassembled WGS sequence"/>
</dbReference>
<dbReference type="PANTHER" id="PTHR24421">
    <property type="entry name" value="NITRATE/NITRITE SENSOR PROTEIN NARX-RELATED"/>
    <property type="match status" value="1"/>
</dbReference>
<keyword evidence="9" id="KW-0175">Coiled coil</keyword>
<feature type="domain" description="Signal transduction histidine kinase subgroup 3 dimerisation and phosphoacceptor" evidence="12">
    <location>
        <begin position="223"/>
        <end position="288"/>
    </location>
</feature>
<dbReference type="SUPFAM" id="SSF55874">
    <property type="entry name" value="ATPase domain of HSP90 chaperone/DNA topoisomerase II/histidine kinase"/>
    <property type="match status" value="1"/>
</dbReference>
<dbReference type="GO" id="GO:0016020">
    <property type="term" value="C:membrane"/>
    <property type="evidence" value="ECO:0007669"/>
    <property type="project" value="InterPro"/>
</dbReference>
<keyword evidence="14" id="KW-1185">Reference proteome</keyword>
<evidence type="ECO:0000256" key="8">
    <source>
        <dbReference type="ARBA" id="ARBA00023012"/>
    </source>
</evidence>
<evidence type="ECO:0000256" key="4">
    <source>
        <dbReference type="ARBA" id="ARBA00022679"/>
    </source>
</evidence>
<keyword evidence="5" id="KW-0547">Nucleotide-binding</keyword>
<feature type="transmembrane region" description="Helical" evidence="10">
    <location>
        <begin position="81"/>
        <end position="99"/>
    </location>
</feature>
<evidence type="ECO:0000256" key="6">
    <source>
        <dbReference type="ARBA" id="ARBA00022777"/>
    </source>
</evidence>
<dbReference type="Gene3D" id="3.30.565.10">
    <property type="entry name" value="Histidine kinase-like ATPase, C-terminal domain"/>
    <property type="match status" value="1"/>
</dbReference>
<dbReference type="CDD" id="cd16917">
    <property type="entry name" value="HATPase_UhpB-NarQ-NarX-like"/>
    <property type="match status" value="1"/>
</dbReference>
<evidence type="ECO:0000313" key="13">
    <source>
        <dbReference type="EMBL" id="TWG24033.1"/>
    </source>
</evidence>
<dbReference type="InterPro" id="IPR036890">
    <property type="entry name" value="HATPase_C_sf"/>
</dbReference>
<dbReference type="InterPro" id="IPR050482">
    <property type="entry name" value="Sensor_HK_TwoCompSys"/>
</dbReference>
<dbReference type="Pfam" id="PF07730">
    <property type="entry name" value="HisKA_3"/>
    <property type="match status" value="1"/>
</dbReference>
<evidence type="ECO:0000256" key="10">
    <source>
        <dbReference type="SAM" id="Phobius"/>
    </source>
</evidence>
<gene>
    <name evidence="13" type="ORF">FHX34_102586</name>
</gene>
<dbReference type="GO" id="GO:0000155">
    <property type="term" value="F:phosphorelay sensor kinase activity"/>
    <property type="evidence" value="ECO:0007669"/>
    <property type="project" value="InterPro"/>
</dbReference>
<comment type="caution">
    <text evidence="13">The sequence shown here is derived from an EMBL/GenBank/DDBJ whole genome shotgun (WGS) entry which is preliminary data.</text>
</comment>
<keyword evidence="7" id="KW-0067">ATP-binding</keyword>
<keyword evidence="4" id="KW-0808">Transferase</keyword>
<evidence type="ECO:0000256" key="5">
    <source>
        <dbReference type="ARBA" id="ARBA00022741"/>
    </source>
</evidence>
<keyword evidence="10" id="KW-1133">Transmembrane helix</keyword>
<evidence type="ECO:0000259" key="11">
    <source>
        <dbReference type="Pfam" id="PF02518"/>
    </source>
</evidence>
<dbReference type="EC" id="2.7.13.3" evidence="2"/>
<sequence length="424" mass="45726">MRYRRVTTGLPLLVSLLGMETIGPGAVNTVMGPLTYLTFKRETPRPRLRRRLPVYAVPLLFFGLVAIGMATGAYLMDERGVVPALAVLIAAGSVLPVLVAARRPVLAWRMAYPMLFIGVLFHSPREPWPWNTAQILGTLVVLGRLAATQESPVTLWATGLGLVPLFLFARPENSWGAAVLVIAVAALGNILTRRRRTRELLAAQTELNELNELERSRRAVLEERTRIAREMHDVVAHHMSMIAVQAETAPYRLAGLDERTGQELSAIAGAAREALADMRRLLGVLRSESQAAEREPQPGYPQIAELVSTARRAGLPVTGQLPELDGIGEAAGLAAYRIAQEALANAARHAPGGPVRLVARADGDRLELCVHNALTGTPEPGRRPGHGLIGMRERVALLGGELTAGPDGAGGYQVLARIPRQPEA</sequence>
<dbReference type="InterPro" id="IPR003594">
    <property type="entry name" value="HATPase_dom"/>
</dbReference>
<keyword evidence="6 13" id="KW-0418">Kinase</keyword>
<proteinExistence type="predicted"/>
<organism evidence="13 14">
    <name type="scientific">Actinoplanes teichomyceticus</name>
    <dbReference type="NCBI Taxonomy" id="1867"/>
    <lineage>
        <taxon>Bacteria</taxon>
        <taxon>Bacillati</taxon>
        <taxon>Actinomycetota</taxon>
        <taxon>Actinomycetes</taxon>
        <taxon>Micromonosporales</taxon>
        <taxon>Micromonosporaceae</taxon>
        <taxon>Actinoplanes</taxon>
    </lineage>
</organism>
<reference evidence="13 14" key="1">
    <citation type="submission" date="2019-06" db="EMBL/GenBank/DDBJ databases">
        <title>Sequencing the genomes of 1000 actinobacteria strains.</title>
        <authorList>
            <person name="Klenk H.-P."/>
        </authorList>
    </citation>
    <scope>NUCLEOTIDE SEQUENCE [LARGE SCALE GENOMIC DNA]</scope>
    <source>
        <strain evidence="13 14">DSM 43866</strain>
    </source>
</reference>
<name>A0A561WJM5_ACTTI</name>
<dbReference type="Gene3D" id="1.20.5.1930">
    <property type="match status" value="1"/>
</dbReference>
<evidence type="ECO:0000256" key="2">
    <source>
        <dbReference type="ARBA" id="ARBA00012438"/>
    </source>
</evidence>
<dbReference type="Pfam" id="PF02518">
    <property type="entry name" value="HATPase_c"/>
    <property type="match status" value="1"/>
</dbReference>
<dbReference type="PANTHER" id="PTHR24421:SF10">
    <property type="entry name" value="NITRATE_NITRITE SENSOR PROTEIN NARQ"/>
    <property type="match status" value="1"/>
</dbReference>
<keyword evidence="10" id="KW-0472">Membrane</keyword>
<keyword evidence="8" id="KW-0902">Two-component regulatory system</keyword>
<dbReference type="EMBL" id="VIWY01000002">
    <property type="protein sequence ID" value="TWG24033.1"/>
    <property type="molecule type" value="Genomic_DNA"/>
</dbReference>
<feature type="transmembrane region" description="Helical" evidence="10">
    <location>
        <begin position="175"/>
        <end position="192"/>
    </location>
</feature>
<evidence type="ECO:0000313" key="14">
    <source>
        <dbReference type="Proteomes" id="UP000320239"/>
    </source>
</evidence>
<evidence type="ECO:0000256" key="3">
    <source>
        <dbReference type="ARBA" id="ARBA00022553"/>
    </source>
</evidence>
<keyword evidence="3" id="KW-0597">Phosphoprotein</keyword>
<feature type="transmembrane region" description="Helical" evidence="10">
    <location>
        <begin position="106"/>
        <end position="122"/>
    </location>
</feature>
<dbReference type="AlphaFoldDB" id="A0A561WJM5"/>
<dbReference type="InterPro" id="IPR011712">
    <property type="entry name" value="Sig_transdc_His_kin_sub3_dim/P"/>
</dbReference>
<feature type="coiled-coil region" evidence="9">
    <location>
        <begin position="193"/>
        <end position="230"/>
    </location>
</feature>